<evidence type="ECO:0000313" key="2">
    <source>
        <dbReference type="Proteomes" id="UP000257109"/>
    </source>
</evidence>
<gene>
    <name evidence="1" type="ORF">CR513_46666</name>
</gene>
<proteinExistence type="predicted"/>
<organism evidence="1 2">
    <name type="scientific">Mucuna pruriens</name>
    <name type="common">Velvet bean</name>
    <name type="synonym">Dolichos pruriens</name>
    <dbReference type="NCBI Taxonomy" id="157652"/>
    <lineage>
        <taxon>Eukaryota</taxon>
        <taxon>Viridiplantae</taxon>
        <taxon>Streptophyta</taxon>
        <taxon>Embryophyta</taxon>
        <taxon>Tracheophyta</taxon>
        <taxon>Spermatophyta</taxon>
        <taxon>Magnoliopsida</taxon>
        <taxon>eudicotyledons</taxon>
        <taxon>Gunneridae</taxon>
        <taxon>Pentapetalae</taxon>
        <taxon>rosids</taxon>
        <taxon>fabids</taxon>
        <taxon>Fabales</taxon>
        <taxon>Fabaceae</taxon>
        <taxon>Papilionoideae</taxon>
        <taxon>50 kb inversion clade</taxon>
        <taxon>NPAAA clade</taxon>
        <taxon>indigoferoid/millettioid clade</taxon>
        <taxon>Phaseoleae</taxon>
        <taxon>Mucuna</taxon>
    </lineage>
</organism>
<dbReference type="AlphaFoldDB" id="A0A371F5Z5"/>
<name>A0A371F5Z5_MUCPR</name>
<reference evidence="1" key="1">
    <citation type="submission" date="2018-05" db="EMBL/GenBank/DDBJ databases">
        <title>Draft genome of Mucuna pruriens seed.</title>
        <authorList>
            <person name="Nnadi N.E."/>
            <person name="Vos R."/>
            <person name="Hasami M.H."/>
            <person name="Devisetty U.K."/>
            <person name="Aguiy J.C."/>
        </authorList>
    </citation>
    <scope>NUCLEOTIDE SEQUENCE [LARGE SCALE GENOMIC DNA]</scope>
    <source>
        <strain evidence="1">JCA_2017</strain>
    </source>
</reference>
<feature type="non-terminal residue" evidence="1">
    <location>
        <position position="1"/>
    </location>
</feature>
<sequence>MVVKLTIAGVHCSILQRAFDVLKKHQLKLNLEKRLFEADLEKCQVVIDMRSPRNIKELKDNGIVMLPILVSQKSPFPFFIA</sequence>
<dbReference type="OrthoDB" id="101614at2759"/>
<dbReference type="Proteomes" id="UP000257109">
    <property type="component" value="Unassembled WGS sequence"/>
</dbReference>
<comment type="caution">
    <text evidence="1">The sequence shown here is derived from an EMBL/GenBank/DDBJ whole genome shotgun (WGS) entry which is preliminary data.</text>
</comment>
<keyword evidence="2" id="KW-1185">Reference proteome</keyword>
<evidence type="ECO:0000313" key="1">
    <source>
        <dbReference type="EMBL" id="RDX73697.1"/>
    </source>
</evidence>
<protein>
    <submittedName>
        <fullName evidence="1">Uncharacterized protein</fullName>
    </submittedName>
</protein>
<dbReference type="EMBL" id="QJKJ01010436">
    <property type="protein sequence ID" value="RDX73697.1"/>
    <property type="molecule type" value="Genomic_DNA"/>
</dbReference>
<accession>A0A371F5Z5</accession>